<evidence type="ECO:0008006" key="3">
    <source>
        <dbReference type="Google" id="ProtNLM"/>
    </source>
</evidence>
<name>A0ABM7VXM2_9ENTR</name>
<organism evidence="1 2">
    <name type="scientific">Phytobacter diazotrophicus</name>
    <dbReference type="NCBI Taxonomy" id="395631"/>
    <lineage>
        <taxon>Bacteria</taxon>
        <taxon>Pseudomonadati</taxon>
        <taxon>Pseudomonadota</taxon>
        <taxon>Gammaproteobacteria</taxon>
        <taxon>Enterobacterales</taxon>
        <taxon>Enterobacteriaceae</taxon>
        <taxon>Phytobacter</taxon>
    </lineage>
</organism>
<reference evidence="1 2" key="1">
    <citation type="submission" date="2021-12" db="EMBL/GenBank/DDBJ databases">
        <title>Complete genome sequence of Phytobacter diazotrophicus TA9734.</title>
        <authorList>
            <person name="Kubota H."/>
            <person name="Nakayama Y."/>
            <person name="Ariyoshi T."/>
        </authorList>
    </citation>
    <scope>NUCLEOTIDE SEQUENCE [LARGE SCALE GENOMIC DNA]</scope>
    <source>
        <strain evidence="1 2">TA9734</strain>
    </source>
</reference>
<sequence>MKRQELIELIEKIQRSEGTEEEADDDIDLLCRSVADPQAVNYIFQEDLSAEEIADRIMNYKPIQL</sequence>
<protein>
    <recommendedName>
        <fullName evidence="3">Colicin immunity protein/pyocin immunity protein</fullName>
    </recommendedName>
</protein>
<evidence type="ECO:0000313" key="2">
    <source>
        <dbReference type="Proteomes" id="UP001320460"/>
    </source>
</evidence>
<evidence type="ECO:0000313" key="1">
    <source>
        <dbReference type="EMBL" id="BDD51694.1"/>
    </source>
</evidence>
<dbReference type="RefSeq" id="WP_024143327.1">
    <property type="nucleotide sequence ID" value="NZ_AP025334.1"/>
</dbReference>
<dbReference type="GeneID" id="66756531"/>
<dbReference type="Proteomes" id="UP001320460">
    <property type="component" value="Chromosome"/>
</dbReference>
<dbReference type="EMBL" id="AP025334">
    <property type="protein sequence ID" value="BDD51694.1"/>
    <property type="molecule type" value="Genomic_DNA"/>
</dbReference>
<proteinExistence type="predicted"/>
<keyword evidence="2" id="KW-1185">Reference proteome</keyword>
<gene>
    <name evidence="1" type="ORF">PDTA9734_31810</name>
</gene>
<accession>A0ABM7VXM2</accession>